<dbReference type="InterPro" id="IPR051393">
    <property type="entry name" value="ABC_transporter_permease"/>
</dbReference>
<protein>
    <submittedName>
        <fullName evidence="9">Sugar ABC transporter permease</fullName>
    </submittedName>
</protein>
<evidence type="ECO:0000256" key="4">
    <source>
        <dbReference type="ARBA" id="ARBA00022692"/>
    </source>
</evidence>
<evidence type="ECO:0000256" key="6">
    <source>
        <dbReference type="ARBA" id="ARBA00023136"/>
    </source>
</evidence>
<dbReference type="InterPro" id="IPR035906">
    <property type="entry name" value="MetI-like_sf"/>
</dbReference>
<feature type="transmembrane region" description="Helical" evidence="7">
    <location>
        <begin position="118"/>
        <end position="140"/>
    </location>
</feature>
<evidence type="ECO:0000259" key="8">
    <source>
        <dbReference type="PROSITE" id="PS50928"/>
    </source>
</evidence>
<name>A0A3A1VJI2_9BACL</name>
<dbReference type="AlphaFoldDB" id="A0A3A1VJI2"/>
<feature type="transmembrane region" description="Helical" evidence="7">
    <location>
        <begin position="82"/>
        <end position="106"/>
    </location>
</feature>
<evidence type="ECO:0000256" key="5">
    <source>
        <dbReference type="ARBA" id="ARBA00022989"/>
    </source>
</evidence>
<dbReference type="EMBL" id="QXQA01000002">
    <property type="protein sequence ID" value="RIX59776.1"/>
    <property type="molecule type" value="Genomic_DNA"/>
</dbReference>
<keyword evidence="3" id="KW-1003">Cell membrane</keyword>
<reference evidence="9 10" key="1">
    <citation type="submission" date="2018-09" db="EMBL/GenBank/DDBJ databases">
        <title>Paenibacillus aracenensis nov. sp. isolated from a cave in southern Spain.</title>
        <authorList>
            <person name="Jurado V."/>
            <person name="Gutierrez-Patricio S."/>
            <person name="Gonzalez-Pimentel J.L."/>
            <person name="Miller A.Z."/>
            <person name="Laiz L."/>
            <person name="Saiz-Jimenez C."/>
        </authorList>
    </citation>
    <scope>NUCLEOTIDE SEQUENCE [LARGE SCALE GENOMIC DNA]</scope>
    <source>
        <strain evidence="9 10">DSM 22867</strain>
    </source>
</reference>
<dbReference type="RefSeq" id="WP_119598607.1">
    <property type="nucleotide sequence ID" value="NZ_QXQA01000002.1"/>
</dbReference>
<keyword evidence="4 7" id="KW-0812">Transmembrane</keyword>
<dbReference type="SUPFAM" id="SSF161098">
    <property type="entry name" value="MetI-like"/>
    <property type="match status" value="1"/>
</dbReference>
<keyword evidence="10" id="KW-1185">Reference proteome</keyword>
<evidence type="ECO:0000313" key="10">
    <source>
        <dbReference type="Proteomes" id="UP000266482"/>
    </source>
</evidence>
<proteinExistence type="inferred from homology"/>
<dbReference type="Proteomes" id="UP000266482">
    <property type="component" value="Unassembled WGS sequence"/>
</dbReference>
<comment type="similarity">
    <text evidence="7">Belongs to the binding-protein-dependent transport system permease family.</text>
</comment>
<comment type="subcellular location">
    <subcellularLocation>
        <location evidence="1 7">Cell membrane</location>
        <topology evidence="1 7">Multi-pass membrane protein</topology>
    </subcellularLocation>
</comment>
<dbReference type="Gene3D" id="1.10.3720.10">
    <property type="entry name" value="MetI-like"/>
    <property type="match status" value="1"/>
</dbReference>
<evidence type="ECO:0000256" key="2">
    <source>
        <dbReference type="ARBA" id="ARBA00022448"/>
    </source>
</evidence>
<comment type="caution">
    <text evidence="9">The sequence shown here is derived from an EMBL/GenBank/DDBJ whole genome shotgun (WGS) entry which is preliminary data.</text>
</comment>
<dbReference type="Pfam" id="PF00528">
    <property type="entry name" value="BPD_transp_1"/>
    <property type="match status" value="1"/>
</dbReference>
<feature type="transmembrane region" description="Helical" evidence="7">
    <location>
        <begin position="214"/>
        <end position="236"/>
    </location>
</feature>
<organism evidence="9 10">
    <name type="scientific">Paenibacillus nanensis</name>
    <dbReference type="NCBI Taxonomy" id="393251"/>
    <lineage>
        <taxon>Bacteria</taxon>
        <taxon>Bacillati</taxon>
        <taxon>Bacillota</taxon>
        <taxon>Bacilli</taxon>
        <taxon>Bacillales</taxon>
        <taxon>Paenibacillaceae</taxon>
        <taxon>Paenibacillus</taxon>
    </lineage>
</organism>
<gene>
    <name evidence="9" type="ORF">D3P08_06225</name>
</gene>
<dbReference type="GO" id="GO:0055085">
    <property type="term" value="P:transmembrane transport"/>
    <property type="evidence" value="ECO:0007669"/>
    <property type="project" value="InterPro"/>
</dbReference>
<sequence>MQSKMRDLGRNGAFLLMVLPGAAWFLIFCYLPMPGAILAFKQYRLDLGGFFEGLIYSEWTGLRNFEFLFRAHDAYIITRNTVLYNLVFIILGLVLSVAMAIILFNLTQKKLAKLYQTGMFMPYFLSWIIVSYFVFSFLSVDKGVLNQLLVSLGIEPVHWYSEPKYWPFILVFMNIWKGLGYSSVVYLAAIAGIDKTYYEAAMIDGASKWQQTMNITLPLIKPMMIVLTILAVGGIFRADFGLFYQVPRDSGPLFSMTNVIDTYVYRSMKVLGDFGLAAAAGFYQSVVGFILVLTANWAVKKVNEDQALF</sequence>
<feature type="domain" description="ABC transmembrane type-1" evidence="8">
    <location>
        <begin position="78"/>
        <end position="295"/>
    </location>
</feature>
<dbReference type="PANTHER" id="PTHR30193:SF44">
    <property type="entry name" value="LACTOSE TRANSPORT SYSTEM PERMEASE PROTEIN LACF"/>
    <property type="match status" value="1"/>
</dbReference>
<dbReference type="InterPro" id="IPR000515">
    <property type="entry name" value="MetI-like"/>
</dbReference>
<dbReference type="PANTHER" id="PTHR30193">
    <property type="entry name" value="ABC TRANSPORTER PERMEASE PROTEIN"/>
    <property type="match status" value="1"/>
</dbReference>
<evidence type="ECO:0000256" key="7">
    <source>
        <dbReference type="RuleBase" id="RU363032"/>
    </source>
</evidence>
<keyword evidence="2 7" id="KW-0813">Transport</keyword>
<dbReference type="CDD" id="cd06261">
    <property type="entry name" value="TM_PBP2"/>
    <property type="match status" value="1"/>
</dbReference>
<accession>A0A3A1VJI2</accession>
<keyword evidence="6 7" id="KW-0472">Membrane</keyword>
<feature type="transmembrane region" description="Helical" evidence="7">
    <location>
        <begin position="165"/>
        <end position="193"/>
    </location>
</feature>
<dbReference type="OrthoDB" id="9785836at2"/>
<dbReference type="PROSITE" id="PS50928">
    <property type="entry name" value="ABC_TM1"/>
    <property type="match status" value="1"/>
</dbReference>
<feature type="transmembrane region" description="Helical" evidence="7">
    <location>
        <begin position="274"/>
        <end position="299"/>
    </location>
</feature>
<keyword evidence="5 7" id="KW-1133">Transmembrane helix</keyword>
<evidence type="ECO:0000256" key="3">
    <source>
        <dbReference type="ARBA" id="ARBA00022475"/>
    </source>
</evidence>
<evidence type="ECO:0000313" key="9">
    <source>
        <dbReference type="EMBL" id="RIX59776.1"/>
    </source>
</evidence>
<feature type="transmembrane region" description="Helical" evidence="7">
    <location>
        <begin position="12"/>
        <end position="33"/>
    </location>
</feature>
<dbReference type="GO" id="GO:0005886">
    <property type="term" value="C:plasma membrane"/>
    <property type="evidence" value="ECO:0007669"/>
    <property type="project" value="UniProtKB-SubCell"/>
</dbReference>
<evidence type="ECO:0000256" key="1">
    <source>
        <dbReference type="ARBA" id="ARBA00004651"/>
    </source>
</evidence>